<name>A0A0W8FPT2_9ZZZZ</name>
<keyword evidence="1" id="KW-0472">Membrane</keyword>
<accession>A0A0W8FPT2</accession>
<keyword evidence="1" id="KW-0812">Transmembrane</keyword>
<feature type="transmembrane region" description="Helical" evidence="1">
    <location>
        <begin position="6"/>
        <end position="27"/>
    </location>
</feature>
<sequence length="125" mass="14350">MESFSLGSVLKIVSDFGTIGLIIFLWWQDNRRIENILEKNSKDMAAVLDRYSKDMAEQRKMYESNVSLCKDFASVTNDLRDIVTLNIQTMTECKDSINQNQFCPVIRISKKKAMRLVMDEESVGG</sequence>
<dbReference type="AlphaFoldDB" id="A0A0W8FPT2"/>
<reference evidence="2" key="1">
    <citation type="journal article" date="2015" name="Proc. Natl. Acad. Sci. U.S.A.">
        <title>Networks of energetic and metabolic interactions define dynamics in microbial communities.</title>
        <authorList>
            <person name="Embree M."/>
            <person name="Liu J.K."/>
            <person name="Al-Bassam M.M."/>
            <person name="Zengler K."/>
        </authorList>
    </citation>
    <scope>NUCLEOTIDE SEQUENCE</scope>
</reference>
<keyword evidence="1" id="KW-1133">Transmembrane helix</keyword>
<evidence type="ECO:0000256" key="1">
    <source>
        <dbReference type="SAM" id="Phobius"/>
    </source>
</evidence>
<organism evidence="2">
    <name type="scientific">hydrocarbon metagenome</name>
    <dbReference type="NCBI Taxonomy" id="938273"/>
    <lineage>
        <taxon>unclassified sequences</taxon>
        <taxon>metagenomes</taxon>
        <taxon>ecological metagenomes</taxon>
    </lineage>
</organism>
<comment type="caution">
    <text evidence="2">The sequence shown here is derived from an EMBL/GenBank/DDBJ whole genome shotgun (WGS) entry which is preliminary data.</text>
</comment>
<gene>
    <name evidence="2" type="ORF">ASZ90_007284</name>
</gene>
<protein>
    <submittedName>
        <fullName evidence="2">Uncharacterized protein</fullName>
    </submittedName>
</protein>
<dbReference type="EMBL" id="LNQE01000931">
    <property type="protein sequence ID" value="KUG22941.1"/>
    <property type="molecule type" value="Genomic_DNA"/>
</dbReference>
<proteinExistence type="predicted"/>
<evidence type="ECO:0000313" key="2">
    <source>
        <dbReference type="EMBL" id="KUG22941.1"/>
    </source>
</evidence>